<evidence type="ECO:0000313" key="2">
    <source>
        <dbReference type="Proteomes" id="UP000652761"/>
    </source>
</evidence>
<proteinExistence type="predicted"/>
<comment type="caution">
    <text evidence="1">The sequence shown here is derived from an EMBL/GenBank/DDBJ whole genome shotgun (WGS) entry which is preliminary data.</text>
</comment>
<reference evidence="1" key="1">
    <citation type="submission" date="2017-07" db="EMBL/GenBank/DDBJ databases">
        <title>Taro Niue Genome Assembly and Annotation.</title>
        <authorList>
            <person name="Atibalentja N."/>
            <person name="Keating K."/>
            <person name="Fields C.J."/>
        </authorList>
    </citation>
    <scope>NUCLEOTIDE SEQUENCE</scope>
    <source>
        <strain evidence="1">Niue_2</strain>
        <tissue evidence="1">Leaf</tissue>
    </source>
</reference>
<keyword evidence="2" id="KW-1185">Reference proteome</keyword>
<sequence length="153" mass="17173">MPHTLKGRRKSSKLGNQACQSRNPPFLVIIGLLNTMGRVEELLVAEELWNDHKKPFFFPFSSAATCTNHPLEVDQRIYKYIYHGLCIAEFGGPAPIPECLFSWEPQVLCEPDTCVCSGLVPVQWYCRGLVVFLDTLTLEESCRPAEGKTTVGQ</sequence>
<name>A0A843V2D2_COLES</name>
<organism evidence="1 2">
    <name type="scientific">Colocasia esculenta</name>
    <name type="common">Wild taro</name>
    <name type="synonym">Arum esculentum</name>
    <dbReference type="NCBI Taxonomy" id="4460"/>
    <lineage>
        <taxon>Eukaryota</taxon>
        <taxon>Viridiplantae</taxon>
        <taxon>Streptophyta</taxon>
        <taxon>Embryophyta</taxon>
        <taxon>Tracheophyta</taxon>
        <taxon>Spermatophyta</taxon>
        <taxon>Magnoliopsida</taxon>
        <taxon>Liliopsida</taxon>
        <taxon>Araceae</taxon>
        <taxon>Aroideae</taxon>
        <taxon>Colocasieae</taxon>
        <taxon>Colocasia</taxon>
    </lineage>
</organism>
<dbReference type="EMBL" id="NMUH01001013">
    <property type="protein sequence ID" value="MQL87894.1"/>
    <property type="molecule type" value="Genomic_DNA"/>
</dbReference>
<accession>A0A843V2D2</accession>
<protein>
    <submittedName>
        <fullName evidence="1">Uncharacterized protein</fullName>
    </submittedName>
</protein>
<dbReference type="Proteomes" id="UP000652761">
    <property type="component" value="Unassembled WGS sequence"/>
</dbReference>
<gene>
    <name evidence="1" type="ORF">Taro_020452</name>
</gene>
<evidence type="ECO:0000313" key="1">
    <source>
        <dbReference type="EMBL" id="MQL87894.1"/>
    </source>
</evidence>
<dbReference type="AlphaFoldDB" id="A0A843V2D2"/>